<dbReference type="EMBL" id="KV417297">
    <property type="protein sequence ID" value="KZO94071.1"/>
    <property type="molecule type" value="Genomic_DNA"/>
</dbReference>
<keyword evidence="3 5" id="KW-0460">Magnesium</keyword>
<dbReference type="SUPFAM" id="SSF51621">
    <property type="entry name" value="Phosphoenolpyruvate/pyruvate domain"/>
    <property type="match status" value="1"/>
</dbReference>
<dbReference type="AlphaFoldDB" id="A0A167JYF7"/>
<evidence type="ECO:0000256" key="2">
    <source>
        <dbReference type="ARBA" id="ARBA00022723"/>
    </source>
</evidence>
<reference evidence="8 9" key="1">
    <citation type="journal article" date="2016" name="Mol. Biol. Evol.">
        <title>Comparative Genomics of Early-Diverging Mushroom-Forming Fungi Provides Insights into the Origins of Lignocellulose Decay Capabilities.</title>
        <authorList>
            <person name="Nagy L.G."/>
            <person name="Riley R."/>
            <person name="Tritt A."/>
            <person name="Adam C."/>
            <person name="Daum C."/>
            <person name="Floudas D."/>
            <person name="Sun H."/>
            <person name="Yadav J.S."/>
            <person name="Pangilinan J."/>
            <person name="Larsson K.H."/>
            <person name="Matsuura K."/>
            <person name="Barry K."/>
            <person name="Labutti K."/>
            <person name="Kuo R."/>
            <person name="Ohm R.A."/>
            <person name="Bhattacharya S.S."/>
            <person name="Shirouzu T."/>
            <person name="Yoshinaga Y."/>
            <person name="Martin F.M."/>
            <person name="Grigoriev I.V."/>
            <person name="Hibbett D.S."/>
        </authorList>
    </citation>
    <scope>NUCLEOTIDE SEQUENCE [LARGE SCALE GENOMIC DNA]</scope>
    <source>
        <strain evidence="8 9">TUFC12733</strain>
    </source>
</reference>
<protein>
    <submittedName>
        <fullName evidence="8">Beta subunit of citrate lyase</fullName>
    </submittedName>
</protein>
<evidence type="ECO:0000256" key="4">
    <source>
        <dbReference type="PIRSR" id="PIRSR015582-1"/>
    </source>
</evidence>
<dbReference type="InterPro" id="IPR040442">
    <property type="entry name" value="Pyrv_kinase-like_dom_sf"/>
</dbReference>
<feature type="domain" description="HpcH/HpaI aldolase/citrate lyase" evidence="7">
    <location>
        <begin position="62"/>
        <end position="283"/>
    </location>
</feature>
<dbReference type="PANTHER" id="PTHR32308">
    <property type="entry name" value="LYASE BETA SUBUNIT, PUTATIVE (AFU_ORTHOLOGUE AFUA_4G13030)-RELATED"/>
    <property type="match status" value="1"/>
</dbReference>
<feature type="binding site" evidence="4">
    <location>
        <position position="182"/>
    </location>
    <ligand>
        <name>substrate</name>
    </ligand>
</feature>
<dbReference type="Pfam" id="PF03328">
    <property type="entry name" value="HpcH_HpaI"/>
    <property type="match status" value="1"/>
</dbReference>
<gene>
    <name evidence="8" type="ORF">CALVIDRAFT_232974</name>
</gene>
<feature type="binding site" evidence="5">
    <location>
        <position position="182"/>
    </location>
    <ligand>
        <name>Mg(2+)</name>
        <dbReference type="ChEBI" id="CHEBI:18420"/>
    </ligand>
</feature>
<feature type="binding site" evidence="4">
    <location>
        <position position="126"/>
    </location>
    <ligand>
        <name>substrate</name>
    </ligand>
</feature>
<accession>A0A167JYF7</accession>
<evidence type="ECO:0000256" key="1">
    <source>
        <dbReference type="ARBA" id="ARBA00001946"/>
    </source>
</evidence>
<sequence>MVNRQGMTSSGSSHTPHSRTTTTTTTTTTSRTMTVLKLPVLPRFAAHRCPARAYHSRSGLCRSMLYVPTSNPRMLLNSLTTPADTLIYDLEDSVSPSSKSSARTSLSHFLTLNPAPREGGGDTAVRVNAVGTREFEDDLRAVLPHARVNTIVLPKVHSPAELDALSSSVPAGRELQVVASIESARGMWGVGAIAGWRAAGSPALTLSTLLFAAEDYCADTGIVRTPARRELLYPRARMATAAKAFGLRAIDMVCVEYKDEEVARAEAQEAKELGYDGKQAIHPSQVGVYNELFAPSQREVHRAQLVLDGMAHARADAGAGAFSLQLEGRQVMVDEPMVKQARKVLERARAAGMNVPHAHPLEGDGQI</sequence>
<evidence type="ECO:0000313" key="8">
    <source>
        <dbReference type="EMBL" id="KZO94071.1"/>
    </source>
</evidence>
<dbReference type="Proteomes" id="UP000076738">
    <property type="component" value="Unassembled WGS sequence"/>
</dbReference>
<evidence type="ECO:0000313" key="9">
    <source>
        <dbReference type="Proteomes" id="UP000076738"/>
    </source>
</evidence>
<feature type="region of interest" description="Disordered" evidence="6">
    <location>
        <begin position="1"/>
        <end position="31"/>
    </location>
</feature>
<keyword evidence="9" id="KW-1185">Reference proteome</keyword>
<dbReference type="InterPro" id="IPR011206">
    <property type="entry name" value="Citrate_lyase_beta/mcl1/mcl2"/>
</dbReference>
<dbReference type="PIRSF" id="PIRSF015582">
    <property type="entry name" value="Cit_lyase_B"/>
    <property type="match status" value="1"/>
</dbReference>
<dbReference type="STRING" id="1330018.A0A167JYF7"/>
<dbReference type="GO" id="GO:0006107">
    <property type="term" value="P:oxaloacetate metabolic process"/>
    <property type="evidence" value="ECO:0007669"/>
    <property type="project" value="TreeGrafter"/>
</dbReference>
<comment type="cofactor">
    <cofactor evidence="1">
        <name>Mg(2+)</name>
        <dbReference type="ChEBI" id="CHEBI:18420"/>
    </cofactor>
</comment>
<dbReference type="PANTHER" id="PTHR32308:SF0">
    <property type="entry name" value="HPCH_HPAI ALDOLASE_CITRATE LYASE DOMAIN-CONTAINING PROTEIN"/>
    <property type="match status" value="1"/>
</dbReference>
<dbReference type="OrthoDB" id="1773at2759"/>
<feature type="binding site" evidence="5">
    <location>
        <position position="215"/>
    </location>
    <ligand>
        <name>Mg(2+)</name>
        <dbReference type="ChEBI" id="CHEBI:18420"/>
    </ligand>
</feature>
<evidence type="ECO:0000256" key="3">
    <source>
        <dbReference type="ARBA" id="ARBA00022842"/>
    </source>
</evidence>
<keyword evidence="2 5" id="KW-0479">Metal-binding</keyword>
<dbReference type="Gene3D" id="3.20.20.60">
    <property type="entry name" value="Phosphoenolpyruvate-binding domains"/>
    <property type="match status" value="1"/>
</dbReference>
<dbReference type="InterPro" id="IPR005000">
    <property type="entry name" value="Aldolase/citrate-lyase_domain"/>
</dbReference>
<dbReference type="GO" id="GO:0000287">
    <property type="term" value="F:magnesium ion binding"/>
    <property type="evidence" value="ECO:0007669"/>
    <property type="project" value="TreeGrafter"/>
</dbReference>
<organism evidence="8 9">
    <name type="scientific">Calocera viscosa (strain TUFC12733)</name>
    <dbReference type="NCBI Taxonomy" id="1330018"/>
    <lineage>
        <taxon>Eukaryota</taxon>
        <taxon>Fungi</taxon>
        <taxon>Dikarya</taxon>
        <taxon>Basidiomycota</taxon>
        <taxon>Agaricomycotina</taxon>
        <taxon>Dacrymycetes</taxon>
        <taxon>Dacrymycetales</taxon>
        <taxon>Dacrymycetaceae</taxon>
        <taxon>Calocera</taxon>
    </lineage>
</organism>
<keyword evidence="8" id="KW-0456">Lyase</keyword>
<proteinExistence type="predicted"/>
<evidence type="ECO:0000256" key="5">
    <source>
        <dbReference type="PIRSR" id="PIRSR015582-2"/>
    </source>
</evidence>
<evidence type="ECO:0000259" key="7">
    <source>
        <dbReference type="Pfam" id="PF03328"/>
    </source>
</evidence>
<dbReference type="InterPro" id="IPR015813">
    <property type="entry name" value="Pyrv/PenolPyrv_kinase-like_dom"/>
</dbReference>
<name>A0A167JYF7_CALVF</name>
<evidence type="ECO:0000256" key="6">
    <source>
        <dbReference type="SAM" id="MobiDB-lite"/>
    </source>
</evidence>
<dbReference type="GO" id="GO:0016829">
    <property type="term" value="F:lyase activity"/>
    <property type="evidence" value="ECO:0007669"/>
    <property type="project" value="UniProtKB-KW"/>
</dbReference>